<gene>
    <name evidence="3" type="ORF">OLW01_05825</name>
</gene>
<accession>A0ABY7AP30</accession>
<dbReference type="RefSeq" id="WP_268075791.1">
    <property type="nucleotide sequence ID" value="NZ_CP109965.1"/>
</dbReference>
<dbReference type="Gene3D" id="1.10.530.10">
    <property type="match status" value="1"/>
</dbReference>
<feature type="domain" description="Mannosyl-glycoprotein endo-beta-N-acetylglucosamidase-like" evidence="2">
    <location>
        <begin position="115"/>
        <end position="247"/>
    </location>
</feature>
<evidence type="ECO:0000313" key="3">
    <source>
        <dbReference type="EMBL" id="WAJ71315.1"/>
    </source>
</evidence>
<evidence type="ECO:0000313" key="4">
    <source>
        <dbReference type="Proteomes" id="UP001163726"/>
    </source>
</evidence>
<evidence type="ECO:0000259" key="2">
    <source>
        <dbReference type="Pfam" id="PF01832"/>
    </source>
</evidence>
<reference evidence="3" key="1">
    <citation type="submission" date="2022-10" db="EMBL/GenBank/DDBJ databases">
        <title>Catenovulum adriacola sp. nov. isolated in the Harbour of Susak.</title>
        <authorList>
            <person name="Schoch T."/>
            <person name="Reich S.J."/>
            <person name="Stoeferle S."/>
            <person name="Flaiz M."/>
            <person name="Kazda M."/>
            <person name="Riedel C.U."/>
            <person name="Duerre P."/>
        </authorList>
    </citation>
    <scope>NUCLEOTIDE SEQUENCE</scope>
    <source>
        <strain evidence="3">TS8</strain>
    </source>
</reference>
<keyword evidence="1" id="KW-1133">Transmembrane helix</keyword>
<sequence>MKSTIKALGYTLISFIVVALVVIFVVAVQSKKVVLPERPAFAQYAAGIERKTVFFEYMAQLVNYNNQEILKERNTLLDHQAHAGNLWWFEKEEVFDIASRYNLEFFDINKPEDWAQLVKRVDIVPTSLALAQSANESAWGLSRFAQKGHNYFGQWCYKKGCGFVPSRRNTGAVHEVARFNTPIESVKSYMRNINTHRAYKSLRNIRAKLRAQNKAITGLALATGLLQYSEKREVYVNEIKHMIRYNKLDQLDSVIYK</sequence>
<dbReference type="Proteomes" id="UP001163726">
    <property type="component" value="Chromosome"/>
</dbReference>
<dbReference type="PANTHER" id="PTHR40572">
    <property type="entry name" value="PROTEIN BAX"/>
    <property type="match status" value="1"/>
</dbReference>
<keyword evidence="4" id="KW-1185">Reference proteome</keyword>
<dbReference type="PANTHER" id="PTHR40572:SF1">
    <property type="entry name" value="PROTEIN BAX"/>
    <property type="match status" value="1"/>
</dbReference>
<proteinExistence type="predicted"/>
<organism evidence="3 4">
    <name type="scientific">Catenovulum adriaticum</name>
    <dbReference type="NCBI Taxonomy" id="2984846"/>
    <lineage>
        <taxon>Bacteria</taxon>
        <taxon>Pseudomonadati</taxon>
        <taxon>Pseudomonadota</taxon>
        <taxon>Gammaproteobacteria</taxon>
        <taxon>Alteromonadales</taxon>
        <taxon>Alteromonadaceae</taxon>
        <taxon>Catenovulum</taxon>
    </lineage>
</organism>
<keyword evidence="1" id="KW-0812">Transmembrane</keyword>
<dbReference type="Pfam" id="PF01832">
    <property type="entry name" value="Glucosaminidase"/>
    <property type="match status" value="1"/>
</dbReference>
<evidence type="ECO:0000256" key="1">
    <source>
        <dbReference type="SAM" id="Phobius"/>
    </source>
</evidence>
<dbReference type="InterPro" id="IPR053195">
    <property type="entry name" value="Bax-like"/>
</dbReference>
<protein>
    <submittedName>
        <fullName evidence="3">Glucosaminidase domain-containing protein</fullName>
    </submittedName>
</protein>
<dbReference type="EMBL" id="CP109965">
    <property type="protein sequence ID" value="WAJ71315.1"/>
    <property type="molecule type" value="Genomic_DNA"/>
</dbReference>
<dbReference type="InterPro" id="IPR002901">
    <property type="entry name" value="MGlyc_endo_b_GlcNAc-like_dom"/>
</dbReference>
<name>A0ABY7AP30_9ALTE</name>
<keyword evidence="1" id="KW-0472">Membrane</keyword>
<feature type="transmembrane region" description="Helical" evidence="1">
    <location>
        <begin position="7"/>
        <end position="28"/>
    </location>
</feature>